<keyword evidence="5" id="KW-0411">Iron-sulfur</keyword>
<dbReference type="STRING" id="1745343.A0A2J6Q161"/>
<sequence length="362" mass="40312">MIFLSSNVELSSARHVILIAQARKLLTAINQTWLFVTHASRFQKPGDYRTYDLAGFAFIIILGKDKQLRTFHNVCRHRAYAVTKKECGSSTVLGCRYHGWSYDTKGHLIKAPEFDKVPGFDKGKNGLWEVKTEVREGMVFINFDARPNVEASSLEDSETVVLRRWGTATMTYVADFRFEVAANWKSLGFLNCSKDSEEKSWLLRFSFSCFQRRKESLRITSTSVMRRLSSGVVVVLAAFPKSAKTTIIVCTTVGGKVPEAADLEALKLRTSSEINEIMLKSKDGGRQKSSSALVTSLPQHAQIIALLENHLDAEARAGIELHPAAQSQNFSMEGKADDDFCKELEGGRESVCGANAKGLLDW</sequence>
<dbReference type="PANTHER" id="PTHR43756:SF6">
    <property type="entry name" value="CLUSTER-BINDING PROTEIN, PUTATIVE (AFU_ORTHOLOGUE AFUA_6G03920)-RELATED"/>
    <property type="match status" value="1"/>
</dbReference>
<dbReference type="PROSITE" id="PS51296">
    <property type="entry name" value="RIESKE"/>
    <property type="match status" value="1"/>
</dbReference>
<evidence type="ECO:0000256" key="5">
    <source>
        <dbReference type="ARBA" id="ARBA00023014"/>
    </source>
</evidence>
<dbReference type="InterPro" id="IPR001663">
    <property type="entry name" value="Rng_hydr_dOase-A"/>
</dbReference>
<evidence type="ECO:0000313" key="8">
    <source>
        <dbReference type="Proteomes" id="UP000235672"/>
    </source>
</evidence>
<gene>
    <name evidence="7" type="ORF">NA56DRAFT_190972</name>
</gene>
<dbReference type="InterPro" id="IPR017941">
    <property type="entry name" value="Rieske_2Fe-2S"/>
</dbReference>
<dbReference type="Proteomes" id="UP000235672">
    <property type="component" value="Unassembled WGS sequence"/>
</dbReference>
<dbReference type="EMBL" id="KZ613487">
    <property type="protein sequence ID" value="PMD19936.1"/>
    <property type="molecule type" value="Genomic_DNA"/>
</dbReference>
<keyword evidence="1" id="KW-0001">2Fe-2S</keyword>
<dbReference type="GO" id="GO:0046872">
    <property type="term" value="F:metal ion binding"/>
    <property type="evidence" value="ECO:0007669"/>
    <property type="project" value="UniProtKB-KW"/>
</dbReference>
<organism evidence="7 8">
    <name type="scientific">Hyaloscypha hepaticicola</name>
    <dbReference type="NCBI Taxonomy" id="2082293"/>
    <lineage>
        <taxon>Eukaryota</taxon>
        <taxon>Fungi</taxon>
        <taxon>Dikarya</taxon>
        <taxon>Ascomycota</taxon>
        <taxon>Pezizomycotina</taxon>
        <taxon>Leotiomycetes</taxon>
        <taxon>Helotiales</taxon>
        <taxon>Hyaloscyphaceae</taxon>
        <taxon>Hyaloscypha</taxon>
    </lineage>
</organism>
<dbReference type="OrthoDB" id="426882at2759"/>
<evidence type="ECO:0000256" key="2">
    <source>
        <dbReference type="ARBA" id="ARBA00022723"/>
    </source>
</evidence>
<reference evidence="7 8" key="1">
    <citation type="submission" date="2016-05" db="EMBL/GenBank/DDBJ databases">
        <title>A degradative enzymes factory behind the ericoid mycorrhizal symbiosis.</title>
        <authorList>
            <consortium name="DOE Joint Genome Institute"/>
            <person name="Martino E."/>
            <person name="Morin E."/>
            <person name="Grelet G."/>
            <person name="Kuo A."/>
            <person name="Kohler A."/>
            <person name="Daghino S."/>
            <person name="Barry K."/>
            <person name="Choi C."/>
            <person name="Cichocki N."/>
            <person name="Clum A."/>
            <person name="Copeland A."/>
            <person name="Hainaut M."/>
            <person name="Haridas S."/>
            <person name="Labutti K."/>
            <person name="Lindquist E."/>
            <person name="Lipzen A."/>
            <person name="Khouja H.-R."/>
            <person name="Murat C."/>
            <person name="Ohm R."/>
            <person name="Olson A."/>
            <person name="Spatafora J."/>
            <person name="Veneault-Fourrey C."/>
            <person name="Henrissat B."/>
            <person name="Grigoriev I."/>
            <person name="Martin F."/>
            <person name="Perotto S."/>
        </authorList>
    </citation>
    <scope>NUCLEOTIDE SEQUENCE [LARGE SCALE GENOMIC DNA]</scope>
    <source>
        <strain evidence="7 8">UAMH 7357</strain>
    </source>
</reference>
<evidence type="ECO:0000256" key="1">
    <source>
        <dbReference type="ARBA" id="ARBA00022714"/>
    </source>
</evidence>
<keyword evidence="3" id="KW-0560">Oxidoreductase</keyword>
<dbReference type="GO" id="GO:0051537">
    <property type="term" value="F:2 iron, 2 sulfur cluster binding"/>
    <property type="evidence" value="ECO:0007669"/>
    <property type="project" value="UniProtKB-KW"/>
</dbReference>
<keyword evidence="2" id="KW-0479">Metal-binding</keyword>
<dbReference type="AlphaFoldDB" id="A0A2J6Q161"/>
<dbReference type="Pfam" id="PF00355">
    <property type="entry name" value="Rieske"/>
    <property type="match status" value="1"/>
</dbReference>
<evidence type="ECO:0000313" key="7">
    <source>
        <dbReference type="EMBL" id="PMD19936.1"/>
    </source>
</evidence>
<name>A0A2J6Q161_9HELO</name>
<feature type="domain" description="Rieske" evidence="6">
    <location>
        <begin position="35"/>
        <end position="141"/>
    </location>
</feature>
<dbReference type="SUPFAM" id="SSF50022">
    <property type="entry name" value="ISP domain"/>
    <property type="match status" value="1"/>
</dbReference>
<dbReference type="CDD" id="cd03469">
    <property type="entry name" value="Rieske_RO_Alpha_N"/>
    <property type="match status" value="1"/>
</dbReference>
<keyword evidence="4" id="KW-0408">Iron</keyword>
<proteinExistence type="predicted"/>
<dbReference type="PRINTS" id="PR00090">
    <property type="entry name" value="RNGDIOXGNASE"/>
</dbReference>
<protein>
    <submittedName>
        <fullName evidence="7">ISP domain-containing protein</fullName>
    </submittedName>
</protein>
<evidence type="ECO:0000256" key="4">
    <source>
        <dbReference type="ARBA" id="ARBA00023004"/>
    </source>
</evidence>
<dbReference type="GO" id="GO:0016491">
    <property type="term" value="F:oxidoreductase activity"/>
    <property type="evidence" value="ECO:0007669"/>
    <property type="project" value="UniProtKB-KW"/>
</dbReference>
<evidence type="ECO:0000256" key="3">
    <source>
        <dbReference type="ARBA" id="ARBA00023002"/>
    </source>
</evidence>
<accession>A0A2J6Q161</accession>
<evidence type="ECO:0000259" key="6">
    <source>
        <dbReference type="PROSITE" id="PS51296"/>
    </source>
</evidence>
<dbReference type="InterPro" id="IPR036922">
    <property type="entry name" value="Rieske_2Fe-2S_sf"/>
</dbReference>
<keyword evidence="8" id="KW-1185">Reference proteome</keyword>
<dbReference type="Gene3D" id="2.102.10.10">
    <property type="entry name" value="Rieske [2Fe-2S] iron-sulphur domain"/>
    <property type="match status" value="1"/>
</dbReference>
<dbReference type="PANTHER" id="PTHR43756">
    <property type="entry name" value="CHOLINE MONOOXYGENASE, CHLOROPLASTIC"/>
    <property type="match status" value="1"/>
</dbReference>